<feature type="domain" description="Peptidase A1" evidence="3">
    <location>
        <begin position="73"/>
        <end position="429"/>
    </location>
</feature>
<dbReference type="OrthoDB" id="5361565at2759"/>
<feature type="compositionally biased region" description="Basic and acidic residues" evidence="1">
    <location>
        <begin position="1"/>
        <end position="13"/>
    </location>
</feature>
<keyword evidence="2" id="KW-1133">Transmembrane helix</keyword>
<dbReference type="InterPro" id="IPR021109">
    <property type="entry name" value="Peptidase_aspartic_dom_sf"/>
</dbReference>
<dbReference type="EMBL" id="JAAGWQ010000032">
    <property type="protein sequence ID" value="KAF5676629.1"/>
    <property type="molecule type" value="Genomic_DNA"/>
</dbReference>
<evidence type="ECO:0000256" key="2">
    <source>
        <dbReference type="SAM" id="Phobius"/>
    </source>
</evidence>
<feature type="transmembrane region" description="Helical" evidence="2">
    <location>
        <begin position="485"/>
        <end position="509"/>
    </location>
</feature>
<evidence type="ECO:0000256" key="1">
    <source>
        <dbReference type="SAM" id="MobiDB-lite"/>
    </source>
</evidence>
<gene>
    <name evidence="4" type="ORF">FHETE_2125</name>
</gene>
<feature type="region of interest" description="Disordered" evidence="1">
    <location>
        <begin position="449"/>
        <end position="482"/>
    </location>
</feature>
<organism evidence="4 5">
    <name type="scientific">Fusarium heterosporum</name>
    <dbReference type="NCBI Taxonomy" id="42747"/>
    <lineage>
        <taxon>Eukaryota</taxon>
        <taxon>Fungi</taxon>
        <taxon>Dikarya</taxon>
        <taxon>Ascomycota</taxon>
        <taxon>Pezizomycotina</taxon>
        <taxon>Sordariomycetes</taxon>
        <taxon>Hypocreomycetidae</taxon>
        <taxon>Hypocreales</taxon>
        <taxon>Nectriaceae</taxon>
        <taxon>Fusarium</taxon>
        <taxon>Fusarium heterosporum species complex</taxon>
    </lineage>
</organism>
<proteinExistence type="predicted"/>
<protein>
    <recommendedName>
        <fullName evidence="3">Peptidase A1 domain-containing protein</fullName>
    </recommendedName>
</protein>
<evidence type="ECO:0000313" key="4">
    <source>
        <dbReference type="EMBL" id="KAF5676629.1"/>
    </source>
</evidence>
<dbReference type="InterPro" id="IPR033121">
    <property type="entry name" value="PEPTIDASE_A1"/>
</dbReference>
<dbReference type="Pfam" id="PF00026">
    <property type="entry name" value="Asp"/>
    <property type="match status" value="1"/>
</dbReference>
<dbReference type="Gene3D" id="2.40.70.10">
    <property type="entry name" value="Acid Proteases"/>
    <property type="match status" value="2"/>
</dbReference>
<comment type="caution">
    <text evidence="4">The sequence shown here is derived from an EMBL/GenBank/DDBJ whole genome shotgun (WGS) entry which is preliminary data.</text>
</comment>
<keyword evidence="2" id="KW-0472">Membrane</keyword>
<reference evidence="4 5" key="1">
    <citation type="submission" date="2020-05" db="EMBL/GenBank/DDBJ databases">
        <title>Identification and distribution of gene clusters putatively required for synthesis of sphingolipid metabolism inhibitors in phylogenetically diverse species of the filamentous fungus Fusarium.</title>
        <authorList>
            <person name="Kim H.-S."/>
            <person name="Busman M."/>
            <person name="Brown D.W."/>
            <person name="Divon H."/>
            <person name="Uhlig S."/>
            <person name="Proctor R.H."/>
        </authorList>
    </citation>
    <scope>NUCLEOTIDE SEQUENCE [LARGE SCALE GENOMIC DNA]</scope>
    <source>
        <strain evidence="4 5">NRRL 20693</strain>
    </source>
</reference>
<dbReference type="SUPFAM" id="SSF50630">
    <property type="entry name" value="Acid proteases"/>
    <property type="match status" value="1"/>
</dbReference>
<evidence type="ECO:0000313" key="5">
    <source>
        <dbReference type="Proteomes" id="UP000567885"/>
    </source>
</evidence>
<keyword evidence="2" id="KW-0812">Transmembrane</keyword>
<dbReference type="AlphaFoldDB" id="A0A8H5TQQ4"/>
<dbReference type="Proteomes" id="UP000567885">
    <property type="component" value="Unassembled WGS sequence"/>
</dbReference>
<accession>A0A8H5TQQ4</accession>
<keyword evidence="5" id="KW-1185">Reference proteome</keyword>
<evidence type="ECO:0000259" key="3">
    <source>
        <dbReference type="PROSITE" id="PS51767"/>
    </source>
</evidence>
<name>A0A8H5TQQ4_FUSHE</name>
<feature type="region of interest" description="Disordered" evidence="1">
    <location>
        <begin position="1"/>
        <end position="36"/>
    </location>
</feature>
<dbReference type="PROSITE" id="PS51767">
    <property type="entry name" value="PEPTIDASE_A1"/>
    <property type="match status" value="1"/>
</dbReference>
<sequence length="552" mass="60556">MLPTEHKPGRQEPSKNGYKDFGPLRSPRGHSDDKSGANMVLSVATKTKGWSKPLVLPIQNVQVDPNYDDSYMIGIPAQVGTPPQNLVLLPWADLNNTWIYDNEPHCSRETIINDRVCKVRRGGLFNEQDSTTFINYINVIEAGGAVDGTIVKGGQYGLRKLAQDGLGATDKVKLQGSFELEDFPFGVPTSAWDDGPTTLSPLGLGPNSTYLNTLRRAGQITSRVWSVFWGRMWVNDDLDGSLVLGGYDEKKTTGDNFTAPLVFGNFDAQEGCWTGMRVTITDIKINFLGGTNSSIVPTGTSLQCCIDPTHNLLLDAPNKYIENFERISGLETNPSSSGLHWKALQTDYRKPFAADLTFYLESGLQVRIPNNQYMVPFVDIDTDGSRVIDTSKRDILMTGIEDEAPTLGRYFLTAAYLMVNHDAGTFTLWSANATKESDLVKVFDKDASNECGKESTGVIQPPVSSGSKDSDADDSGSNSSPSAGVIGGAVAGAVAGVVLLGLWVTYLLFKRRRGAREQDTYYYYPAQEEMQRSEIHEMDSTPREITMHHTKG</sequence>